<evidence type="ECO:0000313" key="1">
    <source>
        <dbReference type="EMBL" id="KAF2640418.1"/>
    </source>
</evidence>
<name>A0A6A6S1W4_9PLEO</name>
<dbReference type="EMBL" id="MU006785">
    <property type="protein sequence ID" value="KAF2640418.1"/>
    <property type="molecule type" value="Genomic_DNA"/>
</dbReference>
<dbReference type="Proteomes" id="UP000799753">
    <property type="component" value="Unassembled WGS sequence"/>
</dbReference>
<reference evidence="1" key="1">
    <citation type="journal article" date="2020" name="Stud. Mycol.">
        <title>101 Dothideomycetes genomes: a test case for predicting lifestyles and emergence of pathogens.</title>
        <authorList>
            <person name="Haridas S."/>
            <person name="Albert R."/>
            <person name="Binder M."/>
            <person name="Bloem J."/>
            <person name="Labutti K."/>
            <person name="Salamov A."/>
            <person name="Andreopoulos B."/>
            <person name="Baker S."/>
            <person name="Barry K."/>
            <person name="Bills G."/>
            <person name="Bluhm B."/>
            <person name="Cannon C."/>
            <person name="Castanera R."/>
            <person name="Culley D."/>
            <person name="Daum C."/>
            <person name="Ezra D."/>
            <person name="Gonzalez J."/>
            <person name="Henrissat B."/>
            <person name="Kuo A."/>
            <person name="Liang C."/>
            <person name="Lipzen A."/>
            <person name="Lutzoni F."/>
            <person name="Magnuson J."/>
            <person name="Mondo S."/>
            <person name="Nolan M."/>
            <person name="Ohm R."/>
            <person name="Pangilinan J."/>
            <person name="Park H.-J."/>
            <person name="Ramirez L."/>
            <person name="Alfaro M."/>
            <person name="Sun H."/>
            <person name="Tritt A."/>
            <person name="Yoshinaga Y."/>
            <person name="Zwiers L.-H."/>
            <person name="Turgeon B."/>
            <person name="Goodwin S."/>
            <person name="Spatafora J."/>
            <person name="Crous P."/>
            <person name="Grigoriev I."/>
        </authorList>
    </citation>
    <scope>NUCLEOTIDE SEQUENCE</scope>
    <source>
        <strain evidence="1">CBS 473.64</strain>
    </source>
</reference>
<organism evidence="1 2">
    <name type="scientific">Massarina eburnea CBS 473.64</name>
    <dbReference type="NCBI Taxonomy" id="1395130"/>
    <lineage>
        <taxon>Eukaryota</taxon>
        <taxon>Fungi</taxon>
        <taxon>Dikarya</taxon>
        <taxon>Ascomycota</taxon>
        <taxon>Pezizomycotina</taxon>
        <taxon>Dothideomycetes</taxon>
        <taxon>Pleosporomycetidae</taxon>
        <taxon>Pleosporales</taxon>
        <taxon>Massarineae</taxon>
        <taxon>Massarinaceae</taxon>
        <taxon>Massarina</taxon>
    </lineage>
</organism>
<accession>A0A6A6S1W4</accession>
<protein>
    <submittedName>
        <fullName evidence="1">Uncharacterized protein</fullName>
    </submittedName>
</protein>
<evidence type="ECO:0000313" key="2">
    <source>
        <dbReference type="Proteomes" id="UP000799753"/>
    </source>
</evidence>
<gene>
    <name evidence="1" type="ORF">P280DRAFT_35989</name>
</gene>
<dbReference type="AlphaFoldDB" id="A0A6A6S1W4"/>
<proteinExistence type="predicted"/>
<sequence>MLGSSSMGYLGYPGTMLLRVILQREQLFLPLTNREKCLIRQVPLFSCCQRNGQYAVMVCSPSILSIRCIHDPPYSYPILLITTGIFPARFPQGTSPNAFLVLVHVQTHDQYHYPRL</sequence>
<keyword evidence="2" id="KW-1185">Reference proteome</keyword>